<dbReference type="PIRSF" id="PIRSF006444">
    <property type="entry name" value="PaaK"/>
    <property type="match status" value="1"/>
</dbReference>
<sequence>MEFFDEAECWSRDQIEQTQLSRLRSTVAQTRKCDFYRQRLDEAGVGPDSIRSLDDLRRIPFTTKQDLRSQYPTGLLCVPQSEIVRMHCSSGTTGSPVAICHTQNDINSWADLMARSIHMVGVRRDDVFQNMSGYGLFTGGLGIHFGAERLGCMTIPAGAGNSRRQIKLAKDFRTTVAHILPSYALILGEHLRNMGEDPRQFPLRIALVGAEPYTEEFRRRIEDLFDMKAYNSYGLSEMNGPGVGFECLHQAGMHLWEDAYIPEIVDPETGEPMPEGEVGELVMTCLCRQGMPILRYRTRDLTRFLPGECACGRKHRRIDRILGRADDMFIIKGVNIYPMQIEQVIMTFAEVGQSYLILLENDGLGDVMRVQIEIRDEHFVEDMRVLQNLQKAIASRLRDEILITPRVELVESNSLPRTEGKAVRLQDMRNKN</sequence>
<gene>
    <name evidence="12" type="ORF">KM92DES2_10234</name>
</gene>
<accession>A0A212IYE3</accession>
<evidence type="ECO:0000256" key="6">
    <source>
        <dbReference type="ARBA" id="ARBA00066629"/>
    </source>
</evidence>
<dbReference type="Pfam" id="PF00501">
    <property type="entry name" value="AMP-binding"/>
    <property type="match status" value="1"/>
</dbReference>
<evidence type="ECO:0000256" key="4">
    <source>
        <dbReference type="ARBA" id="ARBA00060591"/>
    </source>
</evidence>
<dbReference type="FunFam" id="3.40.50.12780:FF:000016">
    <property type="entry name" value="Phenylacetate-coenzyme A ligase"/>
    <property type="match status" value="1"/>
</dbReference>
<evidence type="ECO:0000256" key="3">
    <source>
        <dbReference type="ARBA" id="ARBA00022741"/>
    </source>
</evidence>
<dbReference type="UniPathway" id="UPA00930"/>
<dbReference type="SUPFAM" id="SSF56801">
    <property type="entry name" value="Acetyl-CoA synthetase-like"/>
    <property type="match status" value="1"/>
</dbReference>
<dbReference type="CDD" id="cd05913">
    <property type="entry name" value="PaaK"/>
    <property type="match status" value="1"/>
</dbReference>
<feature type="domain" description="AMP-dependent synthetase/ligase" evidence="10">
    <location>
        <begin position="82"/>
        <end position="283"/>
    </location>
</feature>
<dbReference type="PANTHER" id="PTHR43845">
    <property type="entry name" value="BLR5969 PROTEIN"/>
    <property type="match status" value="1"/>
</dbReference>
<dbReference type="InterPro" id="IPR045851">
    <property type="entry name" value="AMP-bd_C_sf"/>
</dbReference>
<dbReference type="AlphaFoldDB" id="A0A212IYE3"/>
<name>A0A212IYE3_9BACT</name>
<dbReference type="InterPro" id="IPR000873">
    <property type="entry name" value="AMP-dep_synth/lig_dom"/>
</dbReference>
<protein>
    <recommendedName>
        <fullName evidence="7 9">Phenylacetate-coenzyme A ligase</fullName>
        <ecNumber evidence="6 9">6.2.1.30</ecNumber>
    </recommendedName>
    <alternativeName>
        <fullName evidence="8 9">Phenylacetyl-CoA ligase</fullName>
    </alternativeName>
</protein>
<dbReference type="RefSeq" id="WP_022658646.1">
    <property type="nucleotide sequence ID" value="NZ_CABUEN010000009.1"/>
</dbReference>
<comment type="pathway">
    <text evidence="4 9">Aromatic compound metabolism; phenylacetate degradation.</text>
</comment>
<dbReference type="GeneID" id="72382849"/>
<dbReference type="PANTHER" id="PTHR43845:SF1">
    <property type="entry name" value="BLR5969 PROTEIN"/>
    <property type="match status" value="1"/>
</dbReference>
<keyword evidence="2 9" id="KW-0436">Ligase</keyword>
<proteinExistence type="inferred from homology"/>
<evidence type="ECO:0000259" key="10">
    <source>
        <dbReference type="Pfam" id="PF00501"/>
    </source>
</evidence>
<dbReference type="InterPro" id="IPR042099">
    <property type="entry name" value="ANL_N_sf"/>
</dbReference>
<evidence type="ECO:0000256" key="2">
    <source>
        <dbReference type="ARBA" id="ARBA00022598"/>
    </source>
</evidence>
<evidence type="ECO:0000256" key="7">
    <source>
        <dbReference type="ARBA" id="ARBA00068695"/>
    </source>
</evidence>
<dbReference type="GO" id="GO:0000166">
    <property type="term" value="F:nucleotide binding"/>
    <property type="evidence" value="ECO:0007669"/>
    <property type="project" value="UniProtKB-KW"/>
</dbReference>
<dbReference type="EMBL" id="FLUP01000001">
    <property type="protein sequence ID" value="SBV92190.1"/>
    <property type="molecule type" value="Genomic_DNA"/>
</dbReference>
<evidence type="ECO:0000256" key="1">
    <source>
        <dbReference type="ARBA" id="ARBA00011245"/>
    </source>
</evidence>
<dbReference type="Gene3D" id="3.40.50.12780">
    <property type="entry name" value="N-terminal domain of ligase-like"/>
    <property type="match status" value="1"/>
</dbReference>
<comment type="catalytic activity">
    <reaction evidence="9">
        <text>2-phenylacetate + ATP + CoA = phenylacetyl-CoA + AMP + diphosphate</text>
        <dbReference type="Rhea" id="RHEA:20956"/>
        <dbReference type="ChEBI" id="CHEBI:18401"/>
        <dbReference type="ChEBI" id="CHEBI:30616"/>
        <dbReference type="ChEBI" id="CHEBI:33019"/>
        <dbReference type="ChEBI" id="CHEBI:57287"/>
        <dbReference type="ChEBI" id="CHEBI:57390"/>
        <dbReference type="ChEBI" id="CHEBI:456215"/>
        <dbReference type="EC" id="6.2.1.30"/>
    </reaction>
</comment>
<dbReference type="Pfam" id="PF14535">
    <property type="entry name" value="AMP-binding_C_2"/>
    <property type="match status" value="1"/>
</dbReference>
<evidence type="ECO:0000313" key="12">
    <source>
        <dbReference type="EMBL" id="SBV92190.1"/>
    </source>
</evidence>
<dbReference type="InterPro" id="IPR011880">
    <property type="entry name" value="PA_CoA_ligase"/>
</dbReference>
<comment type="function">
    <text evidence="9">Catalyzes the activation of phenylacetic acid (PA) to phenylacetyl-CoA (PA-CoA).</text>
</comment>
<dbReference type="Gene3D" id="3.30.300.30">
    <property type="match status" value="1"/>
</dbReference>
<dbReference type="InterPro" id="IPR028154">
    <property type="entry name" value="AMP-dep_Lig_C"/>
</dbReference>
<evidence type="ECO:0000256" key="8">
    <source>
        <dbReference type="ARBA" id="ARBA00075111"/>
    </source>
</evidence>
<comment type="similarity">
    <text evidence="5 9">Belongs to the phenylacetyl-CoA ligase family.</text>
</comment>
<evidence type="ECO:0000256" key="5">
    <source>
        <dbReference type="ARBA" id="ARBA00061566"/>
    </source>
</evidence>
<organism evidence="12">
    <name type="scientific">uncultured Desulfovibrio sp</name>
    <dbReference type="NCBI Taxonomy" id="167968"/>
    <lineage>
        <taxon>Bacteria</taxon>
        <taxon>Pseudomonadati</taxon>
        <taxon>Thermodesulfobacteriota</taxon>
        <taxon>Desulfovibrionia</taxon>
        <taxon>Desulfovibrionales</taxon>
        <taxon>Desulfovibrionaceae</taxon>
        <taxon>Desulfovibrio</taxon>
        <taxon>environmental samples</taxon>
    </lineage>
</organism>
<dbReference type="EC" id="6.2.1.30" evidence="6 9"/>
<reference evidence="12" key="1">
    <citation type="submission" date="2016-04" db="EMBL/GenBank/DDBJ databases">
        <authorList>
            <person name="Evans L.H."/>
            <person name="Alamgir A."/>
            <person name="Owens N."/>
            <person name="Weber N.D."/>
            <person name="Virtaneva K."/>
            <person name="Barbian K."/>
            <person name="Babar A."/>
            <person name="Rosenke K."/>
        </authorList>
    </citation>
    <scope>NUCLEOTIDE SEQUENCE</scope>
    <source>
        <strain evidence="12">92-2</strain>
    </source>
</reference>
<keyword evidence="3 9" id="KW-0547">Nucleotide-binding</keyword>
<evidence type="ECO:0000259" key="11">
    <source>
        <dbReference type="Pfam" id="PF14535"/>
    </source>
</evidence>
<evidence type="ECO:0000256" key="9">
    <source>
        <dbReference type="PIRNR" id="PIRNR006444"/>
    </source>
</evidence>
<feature type="domain" description="AMP-dependent ligase C-terminal" evidence="11">
    <location>
        <begin position="333"/>
        <end position="429"/>
    </location>
</feature>
<comment type="subunit">
    <text evidence="1">Monomer.</text>
</comment>
<dbReference type="GO" id="GO:0047475">
    <property type="term" value="F:phenylacetate-CoA ligase activity"/>
    <property type="evidence" value="ECO:0007669"/>
    <property type="project" value="UniProtKB-EC"/>
</dbReference>
<dbReference type="GO" id="GO:0010124">
    <property type="term" value="P:phenylacetate catabolic process"/>
    <property type="evidence" value="ECO:0007669"/>
    <property type="project" value="UniProtKB-UniRule"/>
</dbReference>